<dbReference type="PANTHER" id="PTHR23076">
    <property type="entry name" value="METALLOPROTEASE M41 FTSH"/>
    <property type="match status" value="1"/>
</dbReference>
<comment type="caution">
    <text evidence="1">The sequence shown here is derived from an EMBL/GenBank/DDBJ whole genome shotgun (WGS) entry which is preliminary data.</text>
</comment>
<organism evidence="1 2">
    <name type="scientific">Ilex paraguariensis</name>
    <name type="common">yerba mate</name>
    <dbReference type="NCBI Taxonomy" id="185542"/>
    <lineage>
        <taxon>Eukaryota</taxon>
        <taxon>Viridiplantae</taxon>
        <taxon>Streptophyta</taxon>
        <taxon>Embryophyta</taxon>
        <taxon>Tracheophyta</taxon>
        <taxon>Spermatophyta</taxon>
        <taxon>Magnoliopsida</taxon>
        <taxon>eudicotyledons</taxon>
        <taxon>Gunneridae</taxon>
        <taxon>Pentapetalae</taxon>
        <taxon>asterids</taxon>
        <taxon>campanulids</taxon>
        <taxon>Aquifoliales</taxon>
        <taxon>Aquifoliaceae</taxon>
        <taxon>Ilex</taxon>
    </lineage>
</organism>
<dbReference type="AlphaFoldDB" id="A0ABC8SHL8"/>
<dbReference type="EMBL" id="CAUOFW020002836">
    <property type="protein sequence ID" value="CAK9156355.1"/>
    <property type="molecule type" value="Genomic_DNA"/>
</dbReference>
<name>A0ABC8SHL8_9AQUA</name>
<keyword evidence="2" id="KW-1185">Reference proteome</keyword>
<sequence>MRRTKRKKKDGIDPISTAFDQMKRVKNPPIRLKDFASVEAMREEINEVVAFLQNPRAFQEMGARAPRLLVYNLEVQDALGSGMMEGVNLKLDVKDALGSSMMVLVQ</sequence>
<proteinExistence type="predicted"/>
<evidence type="ECO:0000313" key="2">
    <source>
        <dbReference type="Proteomes" id="UP001642360"/>
    </source>
</evidence>
<dbReference type="Proteomes" id="UP001642360">
    <property type="component" value="Unassembled WGS sequence"/>
</dbReference>
<accession>A0ABC8SHL8</accession>
<gene>
    <name evidence="1" type="ORF">ILEXP_LOCUS24889</name>
</gene>
<dbReference type="PANTHER" id="PTHR23076:SF58">
    <property type="entry name" value="INACTIVE ATP-DEPENDENT ZINC METALLOPROTEASE FTSHI 5, CHLOROPLASTIC-RELATED"/>
    <property type="match status" value="1"/>
</dbReference>
<reference evidence="1 2" key="1">
    <citation type="submission" date="2024-02" db="EMBL/GenBank/DDBJ databases">
        <authorList>
            <person name="Vignale AGUSTIN F."/>
            <person name="Sosa J E."/>
            <person name="Modenutti C."/>
        </authorList>
    </citation>
    <scope>NUCLEOTIDE SEQUENCE [LARGE SCALE GENOMIC DNA]</scope>
</reference>
<protein>
    <submittedName>
        <fullName evidence="1">Uncharacterized protein</fullName>
    </submittedName>
</protein>
<evidence type="ECO:0000313" key="1">
    <source>
        <dbReference type="EMBL" id="CAK9156355.1"/>
    </source>
</evidence>